<feature type="repeat" description="ANK" evidence="3">
    <location>
        <begin position="234"/>
        <end position="260"/>
    </location>
</feature>
<dbReference type="PROSITE" id="PS50297">
    <property type="entry name" value="ANK_REP_REGION"/>
    <property type="match status" value="3"/>
</dbReference>
<dbReference type="AlphaFoldDB" id="A0A6T7W1W6"/>
<dbReference type="SMART" id="SM00248">
    <property type="entry name" value="ANK"/>
    <property type="match status" value="7"/>
</dbReference>
<dbReference type="PROSITE" id="PS50088">
    <property type="entry name" value="ANK_REPEAT"/>
    <property type="match status" value="4"/>
</dbReference>
<dbReference type="InterPro" id="IPR036770">
    <property type="entry name" value="Ankyrin_rpt-contain_sf"/>
</dbReference>
<dbReference type="Pfam" id="PF00023">
    <property type="entry name" value="Ank"/>
    <property type="match status" value="1"/>
</dbReference>
<evidence type="ECO:0000256" key="1">
    <source>
        <dbReference type="ARBA" id="ARBA00022737"/>
    </source>
</evidence>
<organism evidence="4">
    <name type="scientific">Prymnesium polylepis</name>
    <dbReference type="NCBI Taxonomy" id="72548"/>
    <lineage>
        <taxon>Eukaryota</taxon>
        <taxon>Haptista</taxon>
        <taxon>Haptophyta</taxon>
        <taxon>Prymnesiophyceae</taxon>
        <taxon>Prymnesiales</taxon>
        <taxon>Prymnesiaceae</taxon>
        <taxon>Prymnesium</taxon>
    </lineage>
</organism>
<feature type="repeat" description="ANK" evidence="3">
    <location>
        <begin position="27"/>
        <end position="59"/>
    </location>
</feature>
<dbReference type="SUPFAM" id="SSF48403">
    <property type="entry name" value="Ankyrin repeat"/>
    <property type="match status" value="1"/>
</dbReference>
<dbReference type="Gene3D" id="1.25.40.20">
    <property type="entry name" value="Ankyrin repeat-containing domain"/>
    <property type="match status" value="3"/>
</dbReference>
<evidence type="ECO:0000256" key="3">
    <source>
        <dbReference type="PROSITE-ProRule" id="PRU00023"/>
    </source>
</evidence>
<accession>A0A6T7W1W6</accession>
<feature type="repeat" description="ANK" evidence="3">
    <location>
        <begin position="134"/>
        <end position="166"/>
    </location>
</feature>
<dbReference type="PANTHER" id="PTHR24171">
    <property type="entry name" value="ANKYRIN REPEAT DOMAIN-CONTAINING PROTEIN 39-RELATED"/>
    <property type="match status" value="1"/>
</dbReference>
<name>A0A6T7W1W6_9EUKA</name>
<proteinExistence type="predicted"/>
<evidence type="ECO:0000256" key="2">
    <source>
        <dbReference type="ARBA" id="ARBA00023043"/>
    </source>
</evidence>
<dbReference type="InterPro" id="IPR002110">
    <property type="entry name" value="Ankyrin_rpt"/>
</dbReference>
<evidence type="ECO:0000313" key="5">
    <source>
        <dbReference type="EMBL" id="CAE2194670.1"/>
    </source>
</evidence>
<gene>
    <name evidence="4" type="ORF">CPOL0286_LOCUS19</name>
    <name evidence="5" type="ORF">CPOL0286_LOCUS20</name>
</gene>
<sequence>MACESGATCCAELLIAQGAPLSSTDKNDMTPLHWLAANGEDKLVGVAVERGAAIDAVNYSMQTPLWLAVSKRQLEAALVLIDRGASIEHVDDEKRTMLHLAAQFGGGLDDCTDTLTLIKRMLREKVDVNARDREKRTPLHWVCGKNAAVCVAALIEAGADVNARDWAEHTPLHWACPIDAAESLTALLKAAARADAADRDKRTPLHWAADKGAERCLKLLIDEAHAEVDAVDWGGFSALHNAARRGAAGCVKLLLERGADRHRIAVNGNEPADLAADADIKKMLADAPGMKRRRSLSSSNSVMLEGTLPALADKFYQVCTSGDAPALEALCTPELQPLVGARFGAAMGSGVKVGRMHTCVRSTSVFVELQMGGGPGLLSLTFNDEGLVSAADIFMKA</sequence>
<keyword evidence="2 3" id="KW-0040">ANK repeat</keyword>
<protein>
    <submittedName>
        <fullName evidence="4">Uncharacterized protein</fullName>
    </submittedName>
</protein>
<dbReference type="EMBL" id="HBKO01000045">
    <property type="protein sequence ID" value="CAE2194669.1"/>
    <property type="molecule type" value="Transcribed_RNA"/>
</dbReference>
<evidence type="ECO:0000313" key="4">
    <source>
        <dbReference type="EMBL" id="CAE2194669.1"/>
    </source>
</evidence>
<dbReference type="Pfam" id="PF12796">
    <property type="entry name" value="Ank_2"/>
    <property type="match status" value="2"/>
</dbReference>
<reference evidence="4" key="1">
    <citation type="submission" date="2021-01" db="EMBL/GenBank/DDBJ databases">
        <authorList>
            <person name="Corre E."/>
            <person name="Pelletier E."/>
            <person name="Niang G."/>
            <person name="Scheremetjew M."/>
            <person name="Finn R."/>
            <person name="Kale V."/>
            <person name="Holt S."/>
            <person name="Cochrane G."/>
            <person name="Meng A."/>
            <person name="Brown T."/>
            <person name="Cohen L."/>
        </authorList>
    </citation>
    <scope>NUCLEOTIDE SEQUENCE</scope>
    <source>
        <strain evidence="4">UIO037</strain>
    </source>
</reference>
<feature type="repeat" description="ANK" evidence="3">
    <location>
        <begin position="60"/>
        <end position="92"/>
    </location>
</feature>
<keyword evidence="1" id="KW-0677">Repeat</keyword>
<dbReference type="EMBL" id="HBKO01000046">
    <property type="protein sequence ID" value="CAE2194670.1"/>
    <property type="molecule type" value="Transcribed_RNA"/>
</dbReference>